<dbReference type="Pfam" id="PF08338">
    <property type="entry name" value="DUF1731"/>
    <property type="match status" value="1"/>
</dbReference>
<keyword evidence="5" id="KW-1185">Reference proteome</keyword>
<dbReference type="PANTHER" id="PTHR11092">
    <property type="entry name" value="SUGAR NUCLEOTIDE EPIMERASE RELATED"/>
    <property type="match status" value="1"/>
</dbReference>
<dbReference type="SUPFAM" id="SSF51735">
    <property type="entry name" value="NAD(P)-binding Rossmann-fold domains"/>
    <property type="match status" value="1"/>
</dbReference>
<dbReference type="InterPro" id="IPR013549">
    <property type="entry name" value="DUF1731"/>
</dbReference>
<dbReference type="RefSeq" id="WP_237466412.1">
    <property type="nucleotide sequence ID" value="NZ_CAKLDI010000001.1"/>
</dbReference>
<dbReference type="InterPro" id="IPR010099">
    <property type="entry name" value="SDR39U1"/>
</dbReference>
<name>A0ABN8DTF8_9VIBR</name>
<protein>
    <submittedName>
        <fullName evidence="4">Epimerase family protein</fullName>
    </submittedName>
</protein>
<evidence type="ECO:0000259" key="2">
    <source>
        <dbReference type="Pfam" id="PF01370"/>
    </source>
</evidence>
<dbReference type="EMBL" id="CAKLDI010000001">
    <property type="protein sequence ID" value="CAH0534002.1"/>
    <property type="molecule type" value="Genomic_DNA"/>
</dbReference>
<dbReference type="CDD" id="cd05242">
    <property type="entry name" value="SDR_a8"/>
    <property type="match status" value="1"/>
</dbReference>
<proteinExistence type="inferred from homology"/>
<dbReference type="Gene3D" id="3.40.50.720">
    <property type="entry name" value="NAD(P)-binding Rossmann-like Domain"/>
    <property type="match status" value="1"/>
</dbReference>
<comment type="caution">
    <text evidence="4">The sequence shown here is derived from an EMBL/GenBank/DDBJ whole genome shotgun (WGS) entry which is preliminary data.</text>
</comment>
<feature type="domain" description="NAD-dependent epimerase/dehydratase" evidence="2">
    <location>
        <begin position="3"/>
        <end position="221"/>
    </location>
</feature>
<dbReference type="InterPro" id="IPR001509">
    <property type="entry name" value="Epimerase_deHydtase"/>
</dbReference>
<dbReference type="Pfam" id="PF01370">
    <property type="entry name" value="Epimerase"/>
    <property type="match status" value="1"/>
</dbReference>
<evidence type="ECO:0000313" key="5">
    <source>
        <dbReference type="Proteomes" id="UP000838672"/>
    </source>
</evidence>
<accession>A0ABN8DTF8</accession>
<gene>
    <name evidence="4" type="ORF">VST7929_01884</name>
</gene>
<dbReference type="Proteomes" id="UP000838672">
    <property type="component" value="Unassembled WGS sequence"/>
</dbReference>
<feature type="domain" description="DUF1731" evidence="3">
    <location>
        <begin position="248"/>
        <end position="294"/>
    </location>
</feature>
<evidence type="ECO:0000313" key="4">
    <source>
        <dbReference type="EMBL" id="CAH0534002.1"/>
    </source>
</evidence>
<comment type="similarity">
    <text evidence="1">Belongs to the NAD(P)-dependent epimerase/dehydratase family. SDR39U1 subfamily.</text>
</comment>
<dbReference type="NCBIfam" id="TIGR01777">
    <property type="entry name" value="yfcH"/>
    <property type="match status" value="1"/>
</dbReference>
<dbReference type="PANTHER" id="PTHR11092:SF0">
    <property type="entry name" value="EPIMERASE FAMILY PROTEIN SDR39U1"/>
    <property type="match status" value="1"/>
</dbReference>
<organism evidence="4 5">
    <name type="scientific">Vibrio stylophorae</name>
    <dbReference type="NCBI Taxonomy" id="659351"/>
    <lineage>
        <taxon>Bacteria</taxon>
        <taxon>Pseudomonadati</taxon>
        <taxon>Pseudomonadota</taxon>
        <taxon>Gammaproteobacteria</taxon>
        <taxon>Vibrionales</taxon>
        <taxon>Vibrionaceae</taxon>
        <taxon>Vibrio</taxon>
    </lineage>
</organism>
<evidence type="ECO:0000259" key="3">
    <source>
        <dbReference type="Pfam" id="PF08338"/>
    </source>
</evidence>
<evidence type="ECO:0000256" key="1">
    <source>
        <dbReference type="ARBA" id="ARBA00009353"/>
    </source>
</evidence>
<sequence length="300" mass="33625">MRVLLTGGTGFIGKHLSRYLNQAHLTVVSRNPTRANELLGDNIQIISSLEALRHLNDFDAVINLAGEPIVDKRWTKAQKRKICQSRWKMTRELVTLFKMSTQPPKVFLSGSAIGIYGDQACRKIDESWHDFHPGFTHDVCAEWERIALSLEGVTRVCLLRTGVVLGAKAGMLKKLLPVFKLGLGGPIGRGEQFLSWIHIEDMTRAILYLLNHDACHGVYNLTAPNPVTNLEFSAALAQAMHRPLIFRTPAWTMKLALGEASSLVLDSQRIYPKRLEQSGFHFHHPQLSPALNHLLSHETC</sequence>
<dbReference type="InterPro" id="IPR036291">
    <property type="entry name" value="NAD(P)-bd_dom_sf"/>
</dbReference>
<reference evidence="4" key="1">
    <citation type="submission" date="2021-11" db="EMBL/GenBank/DDBJ databases">
        <authorList>
            <person name="Rodrigo-Torres L."/>
            <person name="Arahal R. D."/>
            <person name="Lucena T."/>
        </authorList>
    </citation>
    <scope>NUCLEOTIDE SEQUENCE</scope>
    <source>
        <strain evidence="4">CECT 7929</strain>
    </source>
</reference>